<dbReference type="InterPro" id="IPR051043">
    <property type="entry name" value="Sulfatase_Mod_Factor_Kinase"/>
</dbReference>
<gene>
    <name evidence="3" type="ORF">FKG95_07375</name>
</gene>
<evidence type="ECO:0000313" key="3">
    <source>
        <dbReference type="EMBL" id="TQV82046.1"/>
    </source>
</evidence>
<dbReference type="InterPro" id="IPR042095">
    <property type="entry name" value="SUMF_sf"/>
</dbReference>
<sequence length="316" mass="35009">MPRRSSVRPEKPGNSEASKPIRTTGLGAFGLRFAALSFGALVTVSCTATPEKPISADPKVYKSGTVVKDCVDCPKMVVIEPGSFEMGSRRGETDEKPRREVTIPHGFAVGMYEVTFQEWTVCVEEGGCSHMPEDENWGKALRPLVNVSWNDAQDYISWLNRKTGLDYRLLSEAEWEYAARAESSAIDISGQGIGNCRYCYSETARSSDMTVPVGQYPPNAFKLHDMLGNVWEWTADCYLPSYRGAPSNGTARDKSNCETRSIRGGSWKSFYGQTRAANRGRAEQDVRRNDIGFRLARTVLMDERRETATAGAAITK</sequence>
<reference evidence="3 4" key="1">
    <citation type="submission" date="2019-06" db="EMBL/GenBank/DDBJ databases">
        <title>Whole genome sequence for Rhodospirillaceae sp. R148.</title>
        <authorList>
            <person name="Wang G."/>
        </authorList>
    </citation>
    <scope>NUCLEOTIDE SEQUENCE [LARGE SCALE GENOMIC DNA]</scope>
    <source>
        <strain evidence="3 4">R148</strain>
    </source>
</reference>
<dbReference type="AlphaFoldDB" id="A0A545TXU8"/>
<dbReference type="PANTHER" id="PTHR23150">
    <property type="entry name" value="SULFATASE MODIFYING FACTOR 1, 2"/>
    <property type="match status" value="1"/>
</dbReference>
<evidence type="ECO:0000313" key="4">
    <source>
        <dbReference type="Proteomes" id="UP000315252"/>
    </source>
</evidence>
<dbReference type="GO" id="GO:0120147">
    <property type="term" value="F:formylglycine-generating oxidase activity"/>
    <property type="evidence" value="ECO:0007669"/>
    <property type="project" value="TreeGrafter"/>
</dbReference>
<evidence type="ECO:0000259" key="2">
    <source>
        <dbReference type="Pfam" id="PF03781"/>
    </source>
</evidence>
<dbReference type="OrthoDB" id="9768004at2"/>
<dbReference type="Gene3D" id="3.90.1580.10">
    <property type="entry name" value="paralog of FGE (formylglycine-generating enzyme)"/>
    <property type="match status" value="1"/>
</dbReference>
<name>A0A545TXU8_9PROT</name>
<proteinExistence type="predicted"/>
<dbReference type="EMBL" id="VHSH01000002">
    <property type="protein sequence ID" value="TQV82046.1"/>
    <property type="molecule type" value="Genomic_DNA"/>
</dbReference>
<evidence type="ECO:0000256" key="1">
    <source>
        <dbReference type="SAM" id="MobiDB-lite"/>
    </source>
</evidence>
<organism evidence="3 4">
    <name type="scientific">Denitrobaculum tricleocarpae</name>
    <dbReference type="NCBI Taxonomy" id="2591009"/>
    <lineage>
        <taxon>Bacteria</taxon>
        <taxon>Pseudomonadati</taxon>
        <taxon>Pseudomonadota</taxon>
        <taxon>Alphaproteobacteria</taxon>
        <taxon>Rhodospirillales</taxon>
        <taxon>Rhodospirillaceae</taxon>
        <taxon>Denitrobaculum</taxon>
    </lineage>
</organism>
<dbReference type="Proteomes" id="UP000315252">
    <property type="component" value="Unassembled WGS sequence"/>
</dbReference>
<dbReference type="InterPro" id="IPR005532">
    <property type="entry name" value="SUMF_dom"/>
</dbReference>
<accession>A0A545TXU8</accession>
<keyword evidence="4" id="KW-1185">Reference proteome</keyword>
<dbReference type="SUPFAM" id="SSF56436">
    <property type="entry name" value="C-type lectin-like"/>
    <property type="match status" value="1"/>
</dbReference>
<feature type="domain" description="Sulfatase-modifying factor enzyme-like" evidence="2">
    <location>
        <begin position="73"/>
        <end position="297"/>
    </location>
</feature>
<protein>
    <submittedName>
        <fullName evidence="3">Formylglycine-generating enzyme family protein</fullName>
    </submittedName>
</protein>
<feature type="region of interest" description="Disordered" evidence="1">
    <location>
        <begin position="1"/>
        <end position="21"/>
    </location>
</feature>
<dbReference type="Pfam" id="PF03781">
    <property type="entry name" value="FGE-sulfatase"/>
    <property type="match status" value="1"/>
</dbReference>
<comment type="caution">
    <text evidence="3">The sequence shown here is derived from an EMBL/GenBank/DDBJ whole genome shotgun (WGS) entry which is preliminary data.</text>
</comment>
<dbReference type="PANTHER" id="PTHR23150:SF35">
    <property type="entry name" value="BLL6746 PROTEIN"/>
    <property type="match status" value="1"/>
</dbReference>
<dbReference type="RefSeq" id="WP_142895677.1">
    <property type="nucleotide sequence ID" value="NZ_ML660053.1"/>
</dbReference>
<dbReference type="InterPro" id="IPR016187">
    <property type="entry name" value="CTDL_fold"/>
</dbReference>